<dbReference type="AlphaFoldDB" id="A0A6A6RH09"/>
<sequence>MKSSLFHSVLILCGIASPTSSTPLIPRSLSLSAFADWLEIQPPQAIKPNMGRYAFETTIDGVCNELLLTNWNCLYNITATGPNLAASLRKWSTAQTQDGKVPVVDTKTGFNWHNNLWAHFFECSSWHPESACGMVICCDRANETRIYGDPNADCPVGMVEDSSCPLFNGSRKA</sequence>
<accession>A0A6A6RH09</accession>
<dbReference type="Proteomes" id="UP000799753">
    <property type="component" value="Unassembled WGS sequence"/>
</dbReference>
<gene>
    <name evidence="2" type="ORF">P280DRAFT_474520</name>
</gene>
<feature type="signal peptide" evidence="1">
    <location>
        <begin position="1"/>
        <end position="21"/>
    </location>
</feature>
<keyword evidence="1" id="KW-0732">Signal</keyword>
<dbReference type="OrthoDB" id="3792848at2759"/>
<organism evidence="2 3">
    <name type="scientific">Massarina eburnea CBS 473.64</name>
    <dbReference type="NCBI Taxonomy" id="1395130"/>
    <lineage>
        <taxon>Eukaryota</taxon>
        <taxon>Fungi</taxon>
        <taxon>Dikarya</taxon>
        <taxon>Ascomycota</taxon>
        <taxon>Pezizomycotina</taxon>
        <taxon>Dothideomycetes</taxon>
        <taxon>Pleosporomycetidae</taxon>
        <taxon>Pleosporales</taxon>
        <taxon>Massarineae</taxon>
        <taxon>Massarinaceae</taxon>
        <taxon>Massarina</taxon>
    </lineage>
</organism>
<proteinExistence type="predicted"/>
<feature type="chain" id="PRO_5025420322" evidence="1">
    <location>
        <begin position="22"/>
        <end position="173"/>
    </location>
</feature>
<evidence type="ECO:0000313" key="2">
    <source>
        <dbReference type="EMBL" id="KAF2634566.1"/>
    </source>
</evidence>
<dbReference type="EMBL" id="MU006819">
    <property type="protein sequence ID" value="KAF2634566.1"/>
    <property type="molecule type" value="Genomic_DNA"/>
</dbReference>
<name>A0A6A6RH09_9PLEO</name>
<evidence type="ECO:0000256" key="1">
    <source>
        <dbReference type="SAM" id="SignalP"/>
    </source>
</evidence>
<keyword evidence="3" id="KW-1185">Reference proteome</keyword>
<evidence type="ECO:0000313" key="3">
    <source>
        <dbReference type="Proteomes" id="UP000799753"/>
    </source>
</evidence>
<protein>
    <submittedName>
        <fullName evidence="2">Uncharacterized protein</fullName>
    </submittedName>
</protein>
<reference evidence="2" key="1">
    <citation type="journal article" date="2020" name="Stud. Mycol.">
        <title>101 Dothideomycetes genomes: a test case for predicting lifestyles and emergence of pathogens.</title>
        <authorList>
            <person name="Haridas S."/>
            <person name="Albert R."/>
            <person name="Binder M."/>
            <person name="Bloem J."/>
            <person name="Labutti K."/>
            <person name="Salamov A."/>
            <person name="Andreopoulos B."/>
            <person name="Baker S."/>
            <person name="Barry K."/>
            <person name="Bills G."/>
            <person name="Bluhm B."/>
            <person name="Cannon C."/>
            <person name="Castanera R."/>
            <person name="Culley D."/>
            <person name="Daum C."/>
            <person name="Ezra D."/>
            <person name="Gonzalez J."/>
            <person name="Henrissat B."/>
            <person name="Kuo A."/>
            <person name="Liang C."/>
            <person name="Lipzen A."/>
            <person name="Lutzoni F."/>
            <person name="Magnuson J."/>
            <person name="Mondo S."/>
            <person name="Nolan M."/>
            <person name="Ohm R."/>
            <person name="Pangilinan J."/>
            <person name="Park H.-J."/>
            <person name="Ramirez L."/>
            <person name="Alfaro M."/>
            <person name="Sun H."/>
            <person name="Tritt A."/>
            <person name="Yoshinaga Y."/>
            <person name="Zwiers L.-H."/>
            <person name="Turgeon B."/>
            <person name="Goodwin S."/>
            <person name="Spatafora J."/>
            <person name="Crous P."/>
            <person name="Grigoriev I."/>
        </authorList>
    </citation>
    <scope>NUCLEOTIDE SEQUENCE</scope>
    <source>
        <strain evidence="2">CBS 473.64</strain>
    </source>
</reference>